<organism evidence="1 2">
    <name type="scientific">Hortaea werneckii</name>
    <name type="common">Black yeast</name>
    <name type="synonym">Cladosporium werneckii</name>
    <dbReference type="NCBI Taxonomy" id="91943"/>
    <lineage>
        <taxon>Eukaryota</taxon>
        <taxon>Fungi</taxon>
        <taxon>Dikarya</taxon>
        <taxon>Ascomycota</taxon>
        <taxon>Pezizomycotina</taxon>
        <taxon>Dothideomycetes</taxon>
        <taxon>Dothideomycetidae</taxon>
        <taxon>Mycosphaerellales</taxon>
        <taxon>Teratosphaeriaceae</taxon>
        <taxon>Hortaea</taxon>
    </lineage>
</organism>
<name>A0A3M7HA35_HORWE</name>
<accession>A0A3M7HA35</accession>
<reference evidence="1 2" key="1">
    <citation type="journal article" date="2018" name="BMC Genomics">
        <title>Genomic evidence for intraspecific hybridization in a clonal and extremely halotolerant yeast.</title>
        <authorList>
            <person name="Gostincar C."/>
            <person name="Stajich J.E."/>
            <person name="Zupancic J."/>
            <person name="Zalar P."/>
            <person name="Gunde-Cimerman N."/>
        </authorList>
    </citation>
    <scope>NUCLEOTIDE SEQUENCE [LARGE SCALE GENOMIC DNA]</scope>
    <source>
        <strain evidence="1 2">EXF-562</strain>
    </source>
</reference>
<dbReference type="VEuPathDB" id="FungiDB:BTJ68_11102"/>
<dbReference type="EMBL" id="QWIS01000065">
    <property type="protein sequence ID" value="RMZ10219.1"/>
    <property type="molecule type" value="Genomic_DNA"/>
</dbReference>
<comment type="caution">
    <text evidence="1">The sequence shown here is derived from an EMBL/GenBank/DDBJ whole genome shotgun (WGS) entry which is preliminary data.</text>
</comment>
<protein>
    <submittedName>
        <fullName evidence="1">Uncharacterized protein</fullName>
    </submittedName>
</protein>
<gene>
    <name evidence="1" type="ORF">D0860_03882</name>
</gene>
<evidence type="ECO:0000313" key="2">
    <source>
        <dbReference type="Proteomes" id="UP000280598"/>
    </source>
</evidence>
<dbReference type="Proteomes" id="UP000280598">
    <property type="component" value="Unassembled WGS sequence"/>
</dbReference>
<evidence type="ECO:0000313" key="1">
    <source>
        <dbReference type="EMBL" id="RMZ10219.1"/>
    </source>
</evidence>
<proteinExistence type="predicted"/>
<sequence>MPPLLFVTARLSSDRINTFLSSHQSIRDIAYNSMLSLVRDQSTSVGDLKEATEPPIDDQFTSGFIGSNDEDLWRHLARLTSEDAHRPGAITIEHDIMFALDDISNDKGELQPTTPPPQYEEVCGKSHADETLRMHRLRHHRCPLEEGPEARGDSTSGAWCSRFVPLVIADLVVQQSDEIEIVYIRSDVKGEDGTLDMKTVKETIGEPWTYDY</sequence>
<dbReference type="AlphaFoldDB" id="A0A3M7HA35"/>